<dbReference type="PROSITE" id="PS51832">
    <property type="entry name" value="HD_GYP"/>
    <property type="match status" value="1"/>
</dbReference>
<feature type="domain" description="GGDEF" evidence="2">
    <location>
        <begin position="214"/>
        <end position="351"/>
    </location>
</feature>
<organism evidence="4 5">
    <name type="scientific">Desulforamulus reducens (strain ATCC BAA-1160 / DSM 100696 / MI-1)</name>
    <name type="common">Desulfotomaculum reducens</name>
    <dbReference type="NCBI Taxonomy" id="349161"/>
    <lineage>
        <taxon>Bacteria</taxon>
        <taxon>Bacillati</taxon>
        <taxon>Bacillota</taxon>
        <taxon>Clostridia</taxon>
        <taxon>Eubacteriales</taxon>
        <taxon>Peptococcaceae</taxon>
        <taxon>Desulforamulus</taxon>
    </lineage>
</organism>
<keyword evidence="1" id="KW-0472">Membrane</keyword>
<dbReference type="Proteomes" id="UP000001556">
    <property type="component" value="Chromosome"/>
</dbReference>
<protein>
    <submittedName>
        <fullName evidence="4">Metal dependent phosphohydrolase</fullName>
    </submittedName>
</protein>
<dbReference type="Pfam" id="PF13487">
    <property type="entry name" value="HD_5"/>
    <property type="match status" value="1"/>
</dbReference>
<dbReference type="Pfam" id="PF00990">
    <property type="entry name" value="GGDEF"/>
    <property type="match status" value="1"/>
</dbReference>
<dbReference type="CDD" id="cd00077">
    <property type="entry name" value="HDc"/>
    <property type="match status" value="1"/>
</dbReference>
<accession>A4J2Z3</accession>
<evidence type="ECO:0000259" key="2">
    <source>
        <dbReference type="PROSITE" id="PS50887"/>
    </source>
</evidence>
<feature type="transmembrane region" description="Helical" evidence="1">
    <location>
        <begin position="48"/>
        <end position="72"/>
    </location>
</feature>
<dbReference type="SUPFAM" id="SSF55073">
    <property type="entry name" value="Nucleotide cyclase"/>
    <property type="match status" value="1"/>
</dbReference>
<dbReference type="Gene3D" id="1.10.3210.10">
    <property type="entry name" value="Hypothetical protein af1432"/>
    <property type="match status" value="1"/>
</dbReference>
<dbReference type="InterPro" id="IPR006675">
    <property type="entry name" value="HDIG_dom"/>
</dbReference>
<dbReference type="SMART" id="SM00267">
    <property type="entry name" value="GGDEF"/>
    <property type="match status" value="1"/>
</dbReference>
<keyword evidence="4" id="KW-0378">Hydrolase</keyword>
<gene>
    <name evidence="4" type="ordered locus">Dred_0910</name>
</gene>
<dbReference type="InterPro" id="IPR000160">
    <property type="entry name" value="GGDEF_dom"/>
</dbReference>
<dbReference type="FunFam" id="3.30.70.270:FF:000001">
    <property type="entry name" value="Diguanylate cyclase domain protein"/>
    <property type="match status" value="1"/>
</dbReference>
<feature type="transmembrane region" description="Helical" evidence="1">
    <location>
        <begin position="78"/>
        <end position="96"/>
    </location>
</feature>
<dbReference type="OrthoDB" id="9798833at2"/>
<dbReference type="EMBL" id="CP000612">
    <property type="protein sequence ID" value="ABO49446.1"/>
    <property type="molecule type" value="Genomic_DNA"/>
</dbReference>
<dbReference type="NCBIfam" id="TIGR00277">
    <property type="entry name" value="HDIG"/>
    <property type="match status" value="1"/>
</dbReference>
<keyword evidence="5" id="KW-1185">Reference proteome</keyword>
<dbReference type="Gene3D" id="3.30.70.270">
    <property type="match status" value="1"/>
</dbReference>
<proteinExistence type="predicted"/>
<evidence type="ECO:0000256" key="1">
    <source>
        <dbReference type="SAM" id="Phobius"/>
    </source>
</evidence>
<feature type="transmembrane region" description="Helical" evidence="1">
    <location>
        <begin position="153"/>
        <end position="172"/>
    </location>
</feature>
<evidence type="ECO:0000313" key="4">
    <source>
        <dbReference type="EMBL" id="ABO49446.1"/>
    </source>
</evidence>
<dbReference type="InterPro" id="IPR003607">
    <property type="entry name" value="HD/PDEase_dom"/>
</dbReference>
<dbReference type="SMART" id="SM00471">
    <property type="entry name" value="HDc"/>
    <property type="match status" value="1"/>
</dbReference>
<dbReference type="AlphaFoldDB" id="A4J2Z3"/>
<dbReference type="HOGENOM" id="CLU_000445_92_9_9"/>
<dbReference type="PANTHER" id="PTHR43155">
    <property type="entry name" value="CYCLIC DI-GMP PHOSPHODIESTERASE PA4108-RELATED"/>
    <property type="match status" value="1"/>
</dbReference>
<dbReference type="PANTHER" id="PTHR43155:SF2">
    <property type="entry name" value="CYCLIC DI-GMP PHOSPHODIESTERASE PA4108"/>
    <property type="match status" value="1"/>
</dbReference>
<dbReference type="SUPFAM" id="SSF109604">
    <property type="entry name" value="HD-domain/PDEase-like"/>
    <property type="match status" value="1"/>
</dbReference>
<dbReference type="PROSITE" id="PS50887">
    <property type="entry name" value="GGDEF"/>
    <property type="match status" value="1"/>
</dbReference>
<dbReference type="InterPro" id="IPR037522">
    <property type="entry name" value="HD_GYP_dom"/>
</dbReference>
<dbReference type="InterPro" id="IPR029787">
    <property type="entry name" value="Nucleotide_cyclase"/>
</dbReference>
<feature type="domain" description="HD-GYP" evidence="3">
    <location>
        <begin position="363"/>
        <end position="558"/>
    </location>
</feature>
<reference evidence="4 5" key="1">
    <citation type="submission" date="2007-03" db="EMBL/GenBank/DDBJ databases">
        <title>Complete sequence of Desulfotomaculum reducens MI-1.</title>
        <authorList>
            <consortium name="US DOE Joint Genome Institute"/>
            <person name="Copeland A."/>
            <person name="Lucas S."/>
            <person name="Lapidus A."/>
            <person name="Barry K."/>
            <person name="Detter J.C."/>
            <person name="Glavina del Rio T."/>
            <person name="Hammon N."/>
            <person name="Israni S."/>
            <person name="Dalin E."/>
            <person name="Tice H."/>
            <person name="Pitluck S."/>
            <person name="Sims D."/>
            <person name="Brettin T."/>
            <person name="Bruce D."/>
            <person name="Han C."/>
            <person name="Tapia R."/>
            <person name="Schmutz J."/>
            <person name="Larimer F."/>
            <person name="Land M."/>
            <person name="Hauser L."/>
            <person name="Kyrpides N."/>
            <person name="Kim E."/>
            <person name="Tebo B.M."/>
            <person name="Richardson P."/>
        </authorList>
    </citation>
    <scope>NUCLEOTIDE SEQUENCE [LARGE SCALE GENOMIC DNA]</scope>
    <source>
        <strain evidence="4 5">MI-1</strain>
    </source>
</reference>
<dbReference type="InterPro" id="IPR043128">
    <property type="entry name" value="Rev_trsase/Diguanyl_cyclase"/>
</dbReference>
<feature type="transmembrane region" description="Helical" evidence="1">
    <location>
        <begin position="15"/>
        <end position="36"/>
    </location>
</feature>
<sequence>MSNWQTNRDENLKEIKVTIFLLCCIVFAFAFSIKINCNLPVNESYKDIFAFFQHSFISLLLLFITLIGSVVIVRFNVISRGSFFLSLFVFILIALYHDDYLKTILIIPVAFASFTRSKEFGCIIAILSGVLLCAGDLYKHGYNFPNRNLESDIVFTGVMFICAWLIGGIAGIERDTRNILVNLANKDGLSEIYNHRYFHVTFKKAIEEAKSSNSPLSLLIMDIDYFKYYNDAFGHLAGDNILKDIGQILKQKVEYPGIAARYGGDEFCVLLPGYDSNVAIIIAQKLKDSIDQYFADNEQFKQLPTGKFSITLGLASYPEHTQKGDDLLELADQALYKAKKTSKNKVEIYFNVLDSLKGTCDPSEREALNSTKTLLSIINAKDRYTYAHSERVLDYATKLAKKCGLSDQEVRLVQYGAYLHDIGKIEIDVNILSKTENLTEQDWETMKQHSYWGSEIIRPIKSLEKVRPYILHHHENFDGTGYPMGIKGNDIPLGAKIIRIVDSYDAMTTDRPYKKGMSYIDACSEIMNLAGKQYDPELSKLFVLLVESDPEGFHTFSTFER</sequence>
<dbReference type="NCBIfam" id="TIGR00254">
    <property type="entry name" value="GGDEF"/>
    <property type="match status" value="1"/>
</dbReference>
<dbReference type="GO" id="GO:0016787">
    <property type="term" value="F:hydrolase activity"/>
    <property type="evidence" value="ECO:0007669"/>
    <property type="project" value="UniProtKB-KW"/>
</dbReference>
<evidence type="ECO:0000313" key="5">
    <source>
        <dbReference type="Proteomes" id="UP000001556"/>
    </source>
</evidence>
<keyword evidence="1" id="KW-1133">Transmembrane helix</keyword>
<dbReference type="STRING" id="349161.Dred_0910"/>
<dbReference type="CDD" id="cd01949">
    <property type="entry name" value="GGDEF"/>
    <property type="match status" value="1"/>
</dbReference>
<dbReference type="eggNOG" id="COG3437">
    <property type="taxonomic scope" value="Bacteria"/>
</dbReference>
<keyword evidence="1" id="KW-0812">Transmembrane</keyword>
<evidence type="ECO:0000259" key="3">
    <source>
        <dbReference type="PROSITE" id="PS51832"/>
    </source>
</evidence>
<feature type="transmembrane region" description="Helical" evidence="1">
    <location>
        <begin position="120"/>
        <end position="138"/>
    </location>
</feature>
<dbReference type="KEGG" id="drm:Dred_0910"/>
<name>A4J2Z3_DESRM</name>